<proteinExistence type="predicted"/>
<dbReference type="Pfam" id="PF00078">
    <property type="entry name" value="RVT_1"/>
    <property type="match status" value="1"/>
</dbReference>
<evidence type="ECO:0000259" key="1">
    <source>
        <dbReference type="PROSITE" id="PS50878"/>
    </source>
</evidence>
<dbReference type="OrthoDB" id="414730at2759"/>
<keyword evidence="2" id="KW-0695">RNA-directed DNA polymerase</keyword>
<dbReference type="InterPro" id="IPR000477">
    <property type="entry name" value="RT_dom"/>
</dbReference>
<dbReference type="PROSITE" id="PS50878">
    <property type="entry name" value="RT_POL"/>
    <property type="match status" value="1"/>
</dbReference>
<accession>A0A4C1WPY5</accession>
<dbReference type="InterPro" id="IPR043502">
    <property type="entry name" value="DNA/RNA_pol_sf"/>
</dbReference>
<sequence>MQSFSSVEHLEMDVRQSMLALSLCNIFLEPGRIREMQLAYFAISPRLFDCVHHETLIGKLRHYGVTGRALDLLKSYLSNRVQRVDVNGKKSSGSIVHMGVPQGSILGPFLFLVYINDLPSLVKDAHEIVLFADDTSLLFKVKRQQPTYDDVNNAISKVEKWFTANNLLLNEMKTKCIRFSLPNVRHGSGTISVRNKELEFVNSTVFLGITLDDRLQWGPHISKLAKRLSSAAYAVKKMRNLSDVETARLVYFGCFHSLMSYGILLWGNAPDIQKIFVLQKRAVRAIYKLGSRTSLRNKFKEIGILTLASQFIYENLLYVKKFRNV</sequence>
<evidence type="ECO:0000313" key="2">
    <source>
        <dbReference type="EMBL" id="GBP52165.1"/>
    </source>
</evidence>
<dbReference type="EMBL" id="BGZK01000596">
    <property type="protein sequence ID" value="GBP52165.1"/>
    <property type="molecule type" value="Genomic_DNA"/>
</dbReference>
<dbReference type="GO" id="GO:0003964">
    <property type="term" value="F:RNA-directed DNA polymerase activity"/>
    <property type="evidence" value="ECO:0007669"/>
    <property type="project" value="UniProtKB-KW"/>
</dbReference>
<keyword evidence="2" id="KW-0808">Transferase</keyword>
<comment type="caution">
    <text evidence="2">The sequence shown here is derived from an EMBL/GenBank/DDBJ whole genome shotgun (WGS) entry which is preliminary data.</text>
</comment>
<dbReference type="STRING" id="151549.A0A4C1WPY5"/>
<dbReference type="AlphaFoldDB" id="A0A4C1WPY5"/>
<reference evidence="2 3" key="1">
    <citation type="journal article" date="2019" name="Commun. Biol.">
        <title>The bagworm genome reveals a unique fibroin gene that provides high tensile strength.</title>
        <authorList>
            <person name="Kono N."/>
            <person name="Nakamura H."/>
            <person name="Ohtoshi R."/>
            <person name="Tomita M."/>
            <person name="Numata K."/>
            <person name="Arakawa K."/>
        </authorList>
    </citation>
    <scope>NUCLEOTIDE SEQUENCE [LARGE SCALE GENOMIC DNA]</scope>
</reference>
<keyword evidence="2" id="KW-0548">Nucleotidyltransferase</keyword>
<gene>
    <name evidence="2" type="primary">RTase</name>
    <name evidence="2" type="ORF">EVAR_21296_1</name>
</gene>
<keyword evidence="3" id="KW-1185">Reference proteome</keyword>
<evidence type="ECO:0000313" key="3">
    <source>
        <dbReference type="Proteomes" id="UP000299102"/>
    </source>
</evidence>
<name>A0A4C1WPY5_EUMVA</name>
<dbReference type="PANTHER" id="PTHR33332">
    <property type="entry name" value="REVERSE TRANSCRIPTASE DOMAIN-CONTAINING PROTEIN"/>
    <property type="match status" value="1"/>
</dbReference>
<protein>
    <submittedName>
        <fullName evidence="2">Probable RNA-directed DNA polymerase from transposon BS</fullName>
    </submittedName>
</protein>
<organism evidence="2 3">
    <name type="scientific">Eumeta variegata</name>
    <name type="common">Bagworm moth</name>
    <name type="synonym">Eumeta japonica</name>
    <dbReference type="NCBI Taxonomy" id="151549"/>
    <lineage>
        <taxon>Eukaryota</taxon>
        <taxon>Metazoa</taxon>
        <taxon>Ecdysozoa</taxon>
        <taxon>Arthropoda</taxon>
        <taxon>Hexapoda</taxon>
        <taxon>Insecta</taxon>
        <taxon>Pterygota</taxon>
        <taxon>Neoptera</taxon>
        <taxon>Endopterygota</taxon>
        <taxon>Lepidoptera</taxon>
        <taxon>Glossata</taxon>
        <taxon>Ditrysia</taxon>
        <taxon>Tineoidea</taxon>
        <taxon>Psychidae</taxon>
        <taxon>Oiketicinae</taxon>
        <taxon>Eumeta</taxon>
    </lineage>
</organism>
<feature type="domain" description="Reverse transcriptase" evidence="1">
    <location>
        <begin position="1"/>
        <end position="211"/>
    </location>
</feature>
<dbReference type="SUPFAM" id="SSF56672">
    <property type="entry name" value="DNA/RNA polymerases"/>
    <property type="match status" value="1"/>
</dbReference>
<dbReference type="Proteomes" id="UP000299102">
    <property type="component" value="Unassembled WGS sequence"/>
</dbReference>